<evidence type="ECO:0000313" key="4">
    <source>
        <dbReference type="Proteomes" id="UP000290649"/>
    </source>
</evidence>
<dbReference type="OrthoDB" id="1757906at2"/>
<name>A0A4Q0VTI5_9BACI</name>
<sequence length="230" mass="25662">MSSKSIFLLAIIMGGITTLLFNNYLKNSTAPTAAIVTENTVEIIVAAEPLKKNERITAEKLEFKTIPESALHPQTLMTKEELEGLFVTADMQTGEAFFSHRVQSEEDEKLFISRKVKPGYRAVSVSVNYVESVSTLTEPEDLVDIIFTETIEKEDKEEIVTKLLFEKVRVLAVGRKMVEPTSPESYSEYSTVTLELTPADAIKIVNVSERGSIHLMLNSRIDEPSDNSSK</sequence>
<keyword evidence="4" id="KW-1185">Reference proteome</keyword>
<dbReference type="NCBIfam" id="TIGR03177">
    <property type="entry name" value="pilus_cpaB"/>
    <property type="match status" value="1"/>
</dbReference>
<dbReference type="InterPro" id="IPR013974">
    <property type="entry name" value="SAF"/>
</dbReference>
<feature type="domain" description="SAF" evidence="2">
    <location>
        <begin position="41"/>
        <end position="103"/>
    </location>
</feature>
<dbReference type="RefSeq" id="WP_129077864.1">
    <property type="nucleotide sequence ID" value="NZ_QOUX01000030.1"/>
</dbReference>
<evidence type="ECO:0000259" key="2">
    <source>
        <dbReference type="SMART" id="SM00858"/>
    </source>
</evidence>
<dbReference type="CDD" id="cd11614">
    <property type="entry name" value="SAF_CpaB_FlgA_like"/>
    <property type="match status" value="1"/>
</dbReference>
<dbReference type="AlphaFoldDB" id="A0A4Q0VTI5"/>
<keyword evidence="1" id="KW-1133">Transmembrane helix</keyword>
<dbReference type="InterPro" id="IPR031571">
    <property type="entry name" value="RcpC_dom"/>
</dbReference>
<dbReference type="SMART" id="SM00858">
    <property type="entry name" value="SAF"/>
    <property type="match status" value="1"/>
</dbReference>
<dbReference type="Pfam" id="PF16976">
    <property type="entry name" value="RcpC"/>
    <property type="match status" value="1"/>
</dbReference>
<evidence type="ECO:0000313" key="3">
    <source>
        <dbReference type="EMBL" id="RXJ01906.1"/>
    </source>
</evidence>
<reference evidence="3 4" key="1">
    <citation type="journal article" date="2019" name="Int. J. Syst. Evol. Microbiol.">
        <title>Anaerobacillus alkaliphilus sp. nov., a novel alkaliphilic and moderately halophilic bacterium.</title>
        <authorList>
            <person name="Borsodi A.K."/>
            <person name="Aszalos J.M."/>
            <person name="Bihari P."/>
            <person name="Nagy I."/>
            <person name="Schumann P."/>
            <person name="Sproer C."/>
            <person name="Kovacs A.L."/>
            <person name="Boka K."/>
            <person name="Dobosy P."/>
            <person name="Ovari M."/>
            <person name="Szili-Kovacs T."/>
            <person name="Toth E."/>
        </authorList>
    </citation>
    <scope>NUCLEOTIDE SEQUENCE [LARGE SCALE GENOMIC DNA]</scope>
    <source>
        <strain evidence="3 4">B16-10</strain>
    </source>
</reference>
<dbReference type="EMBL" id="QOUX01000030">
    <property type="protein sequence ID" value="RXJ01906.1"/>
    <property type="molecule type" value="Genomic_DNA"/>
</dbReference>
<gene>
    <name evidence="3" type="primary">cpaB</name>
    <name evidence="3" type="ORF">DS745_08710</name>
</gene>
<dbReference type="InterPro" id="IPR017592">
    <property type="entry name" value="Pilus_assmbl_Flp-typ_CpaB"/>
</dbReference>
<dbReference type="Pfam" id="PF08666">
    <property type="entry name" value="SAF"/>
    <property type="match status" value="1"/>
</dbReference>
<accession>A0A4Q0VTI5</accession>
<proteinExistence type="predicted"/>
<protein>
    <submittedName>
        <fullName evidence="3">Flp pilus assembly protein CpaB</fullName>
    </submittedName>
</protein>
<keyword evidence="1" id="KW-0812">Transmembrane</keyword>
<organism evidence="3 4">
    <name type="scientific">Anaerobacillus alkaliphilus</name>
    <dbReference type="NCBI Taxonomy" id="1548597"/>
    <lineage>
        <taxon>Bacteria</taxon>
        <taxon>Bacillati</taxon>
        <taxon>Bacillota</taxon>
        <taxon>Bacilli</taxon>
        <taxon>Bacillales</taxon>
        <taxon>Bacillaceae</taxon>
        <taxon>Anaerobacillus</taxon>
    </lineage>
</organism>
<keyword evidence="1" id="KW-0472">Membrane</keyword>
<evidence type="ECO:0000256" key="1">
    <source>
        <dbReference type="SAM" id="Phobius"/>
    </source>
</evidence>
<feature type="transmembrane region" description="Helical" evidence="1">
    <location>
        <begin position="6"/>
        <end position="25"/>
    </location>
</feature>
<dbReference type="Proteomes" id="UP000290649">
    <property type="component" value="Unassembled WGS sequence"/>
</dbReference>
<comment type="caution">
    <text evidence="3">The sequence shown here is derived from an EMBL/GenBank/DDBJ whole genome shotgun (WGS) entry which is preliminary data.</text>
</comment>